<keyword evidence="3" id="KW-1185">Reference proteome</keyword>
<reference evidence="2" key="1">
    <citation type="journal article" date="2022" name="bioRxiv">
        <title>Sequencing and chromosome-scale assembly of the giantPleurodeles waltlgenome.</title>
        <authorList>
            <person name="Brown T."/>
            <person name="Elewa A."/>
            <person name="Iarovenko S."/>
            <person name="Subramanian E."/>
            <person name="Araus A.J."/>
            <person name="Petzold A."/>
            <person name="Susuki M."/>
            <person name="Suzuki K.-i.T."/>
            <person name="Hayashi T."/>
            <person name="Toyoda A."/>
            <person name="Oliveira C."/>
            <person name="Osipova E."/>
            <person name="Leigh N.D."/>
            <person name="Simon A."/>
            <person name="Yun M.H."/>
        </authorList>
    </citation>
    <scope>NUCLEOTIDE SEQUENCE</scope>
    <source>
        <strain evidence="2">20211129_DDA</strain>
        <tissue evidence="2">Liver</tissue>
    </source>
</reference>
<comment type="caution">
    <text evidence="2">The sequence shown here is derived from an EMBL/GenBank/DDBJ whole genome shotgun (WGS) entry which is preliminary data.</text>
</comment>
<gene>
    <name evidence="2" type="ORF">NDU88_003068</name>
</gene>
<accession>A0AAV7T3Z8</accession>
<protein>
    <submittedName>
        <fullName evidence="2">Uncharacterized protein</fullName>
    </submittedName>
</protein>
<organism evidence="2 3">
    <name type="scientific">Pleurodeles waltl</name>
    <name type="common">Iberian ribbed newt</name>
    <dbReference type="NCBI Taxonomy" id="8319"/>
    <lineage>
        <taxon>Eukaryota</taxon>
        <taxon>Metazoa</taxon>
        <taxon>Chordata</taxon>
        <taxon>Craniata</taxon>
        <taxon>Vertebrata</taxon>
        <taxon>Euteleostomi</taxon>
        <taxon>Amphibia</taxon>
        <taxon>Batrachia</taxon>
        <taxon>Caudata</taxon>
        <taxon>Salamandroidea</taxon>
        <taxon>Salamandridae</taxon>
        <taxon>Pleurodelinae</taxon>
        <taxon>Pleurodeles</taxon>
    </lineage>
</organism>
<sequence>MDRRVLQAMQLLQEAARLDLLAADAARRARPARRAASGVAAAVAACSPPRGRRGHQALQVSRFGARAGPGRVLRRDHLAAKGKRCAEAAPLGDAAARAPGSRASKGWAWGGPATMAHRVLGWWPRPSGRGSLWFTHREKKKAEERQAYQPWEVRPQRAVPRKQRGRLGLGRQKKRAQALPFHGGTRKKRA</sequence>
<proteinExistence type="predicted"/>
<feature type="compositionally biased region" description="Basic residues" evidence="1">
    <location>
        <begin position="159"/>
        <end position="176"/>
    </location>
</feature>
<evidence type="ECO:0000313" key="2">
    <source>
        <dbReference type="EMBL" id="KAJ1171198.1"/>
    </source>
</evidence>
<feature type="region of interest" description="Disordered" evidence="1">
    <location>
        <begin position="142"/>
        <end position="190"/>
    </location>
</feature>
<dbReference type="AlphaFoldDB" id="A0AAV7T3Z8"/>
<name>A0AAV7T3Z8_PLEWA</name>
<evidence type="ECO:0000256" key="1">
    <source>
        <dbReference type="SAM" id="MobiDB-lite"/>
    </source>
</evidence>
<evidence type="ECO:0000313" key="3">
    <source>
        <dbReference type="Proteomes" id="UP001066276"/>
    </source>
</evidence>
<dbReference type="EMBL" id="JANPWB010000007">
    <property type="protein sequence ID" value="KAJ1171198.1"/>
    <property type="molecule type" value="Genomic_DNA"/>
</dbReference>
<dbReference type="Proteomes" id="UP001066276">
    <property type="component" value="Chromosome 4_1"/>
</dbReference>